<feature type="compositionally biased region" description="Basic and acidic residues" evidence="1">
    <location>
        <begin position="75"/>
        <end position="98"/>
    </location>
</feature>
<accession>A0A916SH07</accession>
<reference evidence="2" key="1">
    <citation type="journal article" date="2014" name="Int. J. Syst. Evol. Microbiol.">
        <title>Complete genome sequence of Corynebacterium casei LMG S-19264T (=DSM 44701T), isolated from a smear-ripened cheese.</title>
        <authorList>
            <consortium name="US DOE Joint Genome Institute (JGI-PGF)"/>
            <person name="Walter F."/>
            <person name="Albersmeier A."/>
            <person name="Kalinowski J."/>
            <person name="Ruckert C."/>
        </authorList>
    </citation>
    <scope>NUCLEOTIDE SEQUENCE</scope>
    <source>
        <strain evidence="2">CGMCC 1.15322</strain>
    </source>
</reference>
<reference evidence="2" key="2">
    <citation type="submission" date="2020-09" db="EMBL/GenBank/DDBJ databases">
        <authorList>
            <person name="Sun Q."/>
            <person name="Zhou Y."/>
        </authorList>
    </citation>
    <scope>NUCLEOTIDE SEQUENCE</scope>
    <source>
        <strain evidence="2">CGMCC 1.15322</strain>
    </source>
</reference>
<protein>
    <submittedName>
        <fullName evidence="2">Uncharacterized protein</fullName>
    </submittedName>
</protein>
<evidence type="ECO:0000313" key="2">
    <source>
        <dbReference type="EMBL" id="GGA97065.1"/>
    </source>
</evidence>
<organism evidence="2 3">
    <name type="scientific">Polaromonas eurypsychrophila</name>
    <dbReference type="NCBI Taxonomy" id="1614635"/>
    <lineage>
        <taxon>Bacteria</taxon>
        <taxon>Pseudomonadati</taxon>
        <taxon>Pseudomonadota</taxon>
        <taxon>Betaproteobacteria</taxon>
        <taxon>Burkholderiales</taxon>
        <taxon>Comamonadaceae</taxon>
        <taxon>Polaromonas</taxon>
    </lineage>
</organism>
<evidence type="ECO:0000256" key="1">
    <source>
        <dbReference type="SAM" id="MobiDB-lite"/>
    </source>
</evidence>
<gene>
    <name evidence="2" type="ORF">GCM10011496_17670</name>
</gene>
<evidence type="ECO:0000313" key="3">
    <source>
        <dbReference type="Proteomes" id="UP000620596"/>
    </source>
</evidence>
<comment type="caution">
    <text evidence="2">The sequence shown here is derived from an EMBL/GenBank/DDBJ whole genome shotgun (WGS) entry which is preliminary data.</text>
</comment>
<keyword evidence="3" id="KW-1185">Reference proteome</keyword>
<dbReference type="EMBL" id="BMIG01000005">
    <property type="protein sequence ID" value="GGA97065.1"/>
    <property type="molecule type" value="Genomic_DNA"/>
</dbReference>
<dbReference type="Proteomes" id="UP000620596">
    <property type="component" value="Unassembled WGS sequence"/>
</dbReference>
<sequence length="98" mass="10256">MHAEPKPAPDEDTVPPGDDSNTDPTPPLPADPGRNGDARNPSASAGKKHPPMDEEPEINNRERGIPSDGGDPEGGDIRDIDKPTEASGDKPIGEIHGH</sequence>
<proteinExistence type="predicted"/>
<dbReference type="RefSeq" id="WP_188707995.1">
    <property type="nucleotide sequence ID" value="NZ_BMIG01000005.1"/>
</dbReference>
<dbReference type="AlphaFoldDB" id="A0A916SH07"/>
<feature type="region of interest" description="Disordered" evidence="1">
    <location>
        <begin position="1"/>
        <end position="98"/>
    </location>
</feature>
<name>A0A916SH07_9BURK</name>